<keyword evidence="1" id="KW-0472">Membrane</keyword>
<protein>
    <submittedName>
        <fullName evidence="2">Uncharacterized protein</fullName>
    </submittedName>
</protein>
<evidence type="ECO:0000313" key="2">
    <source>
        <dbReference type="EMBL" id="MBW88511.1"/>
    </source>
</evidence>
<sequence>MSYHPRYIYSIICGLIVHGIYVSQDQFYTSFTCLNFLFWSHIWY</sequence>
<dbReference type="AlphaFoldDB" id="A0A2P2J4U5"/>
<accession>A0A2P2J4U5</accession>
<keyword evidence="1" id="KW-1133">Transmembrane helix</keyword>
<name>A0A2P2J4U5_RHIMU</name>
<keyword evidence="1" id="KW-0812">Transmembrane</keyword>
<feature type="transmembrane region" description="Helical" evidence="1">
    <location>
        <begin position="7"/>
        <end position="24"/>
    </location>
</feature>
<reference evidence="2" key="1">
    <citation type="submission" date="2018-02" db="EMBL/GenBank/DDBJ databases">
        <title>Rhizophora mucronata_Transcriptome.</title>
        <authorList>
            <person name="Meera S.P."/>
            <person name="Sreeshan A."/>
            <person name="Augustine A."/>
        </authorList>
    </citation>
    <scope>NUCLEOTIDE SEQUENCE</scope>
    <source>
        <tissue evidence="2">Leaf</tissue>
    </source>
</reference>
<organism evidence="2">
    <name type="scientific">Rhizophora mucronata</name>
    <name type="common">Asiatic mangrove</name>
    <dbReference type="NCBI Taxonomy" id="61149"/>
    <lineage>
        <taxon>Eukaryota</taxon>
        <taxon>Viridiplantae</taxon>
        <taxon>Streptophyta</taxon>
        <taxon>Embryophyta</taxon>
        <taxon>Tracheophyta</taxon>
        <taxon>Spermatophyta</taxon>
        <taxon>Magnoliopsida</taxon>
        <taxon>eudicotyledons</taxon>
        <taxon>Gunneridae</taxon>
        <taxon>Pentapetalae</taxon>
        <taxon>rosids</taxon>
        <taxon>fabids</taxon>
        <taxon>Malpighiales</taxon>
        <taxon>Rhizophoraceae</taxon>
        <taxon>Rhizophora</taxon>
    </lineage>
</organism>
<evidence type="ECO:0000256" key="1">
    <source>
        <dbReference type="SAM" id="Phobius"/>
    </source>
</evidence>
<dbReference type="EMBL" id="GGEC01008028">
    <property type="protein sequence ID" value="MBW88511.1"/>
    <property type="molecule type" value="Transcribed_RNA"/>
</dbReference>
<proteinExistence type="predicted"/>